<reference evidence="2" key="1">
    <citation type="journal article" date="2024" name="Int. J. Syst. Evol. Microbiol.">
        <title>Methylomarinovum tepidoasis sp. nov., a moderately thermophilic methanotroph of the family Methylothermaceae isolated from a deep-sea hydrothermal field.</title>
        <authorList>
            <person name="Hirayama H."/>
            <person name="Takaki Y."/>
            <person name="Abe M."/>
            <person name="Miyazaki M."/>
            <person name="Uematsu K."/>
            <person name="Matsui Y."/>
            <person name="Takai K."/>
        </authorList>
    </citation>
    <scope>NUCLEOTIDE SEQUENCE [LARGE SCALE GENOMIC DNA]</scope>
    <source>
        <strain evidence="2">IN45</strain>
    </source>
</reference>
<keyword evidence="2" id="KW-1185">Reference proteome</keyword>
<protein>
    <submittedName>
        <fullName evidence="1">Uncharacterized protein</fullName>
    </submittedName>
</protein>
<dbReference type="KEGG" id="meiy:MIN45_P0855"/>
<accession>A0AAU9CCI8</accession>
<evidence type="ECO:0000313" key="1">
    <source>
        <dbReference type="EMBL" id="BCX88486.1"/>
    </source>
</evidence>
<sequence length="139" mass="15814">MHSVRYALGKIVEKFSVNAVVYRNRPDSLHELACRVREGGDFSIEFREFLDHWYGLSGDDARTAAIASEPEEIGEVEDTWLALRAGLRPPRWVNHPKRFLKRAYFAGGLESLKAVLLVESPTPFRRRQVFVSANALSRA</sequence>
<dbReference type="AlphaFoldDB" id="A0AAU9CCI8"/>
<organism evidence="1 2">
    <name type="scientific">Methylomarinovum tepidoasis</name>
    <dbReference type="NCBI Taxonomy" id="2840183"/>
    <lineage>
        <taxon>Bacteria</taxon>
        <taxon>Pseudomonadati</taxon>
        <taxon>Pseudomonadota</taxon>
        <taxon>Gammaproteobacteria</taxon>
        <taxon>Methylococcales</taxon>
        <taxon>Methylothermaceae</taxon>
        <taxon>Methylomarinovum</taxon>
    </lineage>
</organism>
<dbReference type="EMBL" id="AP024718">
    <property type="protein sequence ID" value="BCX88486.1"/>
    <property type="molecule type" value="Genomic_DNA"/>
</dbReference>
<evidence type="ECO:0000313" key="2">
    <source>
        <dbReference type="Proteomes" id="UP001321450"/>
    </source>
</evidence>
<dbReference type="Proteomes" id="UP001321450">
    <property type="component" value="Chromosome"/>
</dbReference>
<gene>
    <name evidence="1" type="ORF">MIN45_P0855</name>
</gene>
<name>A0AAU9CCI8_9GAMM</name>
<proteinExistence type="predicted"/>